<dbReference type="InterPro" id="IPR012677">
    <property type="entry name" value="Nucleotide-bd_a/b_plait_sf"/>
</dbReference>
<reference evidence="17" key="2">
    <citation type="submission" date="2025-08" db="UniProtKB">
        <authorList>
            <consortium name="Ensembl"/>
        </authorList>
    </citation>
    <scope>IDENTIFICATION</scope>
</reference>
<sequence>MNERINAANGNDSKKFKGDRSPCIPSRVLHIRKIPIEVSEAEVISLGLPFGKVTNLLMLKGKNQAFIEMASEEAAITMVNYYTTAAPHLRNQPVFIQYSNHRELKTDNLPNQARAQAALHAVNAMHSGNMSITGSASGSESSLLQGQSPVLRIIVENLFYPVSLEVLHQIFSKFGTVLKIITFTKNNQFQALLQYADPVNAHHAKMTLDGQNIYNACCTLRVEFSKLTSLNVKYNNDKSRDFTRLDLPSGDGQPSLDPSMAAAFGAPGIISSPFAGAAGFAPTISFPQAGLSMPTVPGHLSHLAIPTSAVAGRVAIHGIAPSAVHSVLLVSNLNPDSISPHGLFILFGVYGDVHRVKILFNKKENALIQMADATQAQLAMSHLNGQRLHGKVIRVTLSKHQTVQLPREGQEDQGLTKDFSNSPLHRFKKPGSKNFQNIFPPSATLHLSNIPPSITDDDLKNLFARTGCTVKAFKFFQKDRKMALIQLGSVEEAIQALIDLHNHDLGENHHLRVSFSKSTI</sequence>
<protein>
    <recommendedName>
        <fullName evidence="2">Polypyrimidine tract-binding protein 1</fullName>
    </recommendedName>
</protein>
<evidence type="ECO:0000256" key="3">
    <source>
        <dbReference type="ARBA" id="ARBA00022491"/>
    </source>
</evidence>
<name>A0A8C4T1V3_ERPCA</name>
<reference evidence="17" key="1">
    <citation type="submission" date="2021-06" db="EMBL/GenBank/DDBJ databases">
        <authorList>
            <consortium name="Wellcome Sanger Institute Data Sharing"/>
        </authorList>
    </citation>
    <scope>NUCLEOTIDE SEQUENCE [LARGE SCALE GENOMIC DNA]</scope>
</reference>
<keyword evidence="13" id="KW-0539">Nucleus</keyword>
<feature type="domain" description="RRM" evidence="16">
    <location>
        <begin position="27"/>
        <end position="101"/>
    </location>
</feature>
<feature type="region of interest" description="Disordered" evidence="15">
    <location>
        <begin position="1"/>
        <end position="20"/>
    </location>
</feature>
<dbReference type="PROSITE" id="PS50102">
    <property type="entry name" value="RRM"/>
    <property type="match status" value="4"/>
</dbReference>
<evidence type="ECO:0000256" key="11">
    <source>
        <dbReference type="ARBA" id="ARBA00023159"/>
    </source>
</evidence>
<dbReference type="GO" id="GO:0005634">
    <property type="term" value="C:nucleus"/>
    <property type="evidence" value="ECO:0007669"/>
    <property type="project" value="UniProtKB-SubCell"/>
</dbReference>
<dbReference type="GO" id="GO:0006397">
    <property type="term" value="P:mRNA processing"/>
    <property type="evidence" value="ECO:0007669"/>
    <property type="project" value="UniProtKB-KW"/>
</dbReference>
<proteinExistence type="predicted"/>
<evidence type="ECO:0000256" key="14">
    <source>
        <dbReference type="PROSITE-ProRule" id="PRU00176"/>
    </source>
</evidence>
<comment type="subcellular location">
    <subcellularLocation>
        <location evidence="1">Nucleus</location>
    </subcellularLocation>
</comment>
<evidence type="ECO:0000313" key="18">
    <source>
        <dbReference type="Proteomes" id="UP000694620"/>
    </source>
</evidence>
<dbReference type="Pfam" id="PF13893">
    <property type="entry name" value="RRM_5"/>
    <property type="match status" value="1"/>
</dbReference>
<keyword evidence="3" id="KW-0678">Repressor</keyword>
<evidence type="ECO:0000256" key="7">
    <source>
        <dbReference type="ARBA" id="ARBA00022737"/>
    </source>
</evidence>
<dbReference type="GO" id="GO:0010629">
    <property type="term" value="P:negative regulation of gene expression"/>
    <property type="evidence" value="ECO:0007669"/>
    <property type="project" value="UniProtKB-ARBA"/>
</dbReference>
<evidence type="ECO:0000256" key="10">
    <source>
        <dbReference type="ARBA" id="ARBA00022990"/>
    </source>
</evidence>
<evidence type="ECO:0000256" key="2">
    <source>
        <dbReference type="ARBA" id="ARBA00019540"/>
    </source>
</evidence>
<feature type="domain" description="RRM" evidence="16">
    <location>
        <begin position="326"/>
        <end position="400"/>
    </location>
</feature>
<evidence type="ECO:0000256" key="8">
    <source>
        <dbReference type="ARBA" id="ARBA00022843"/>
    </source>
</evidence>
<dbReference type="Pfam" id="PF22976">
    <property type="entry name" value="RRM_10"/>
    <property type="match status" value="1"/>
</dbReference>
<keyword evidence="8" id="KW-0832">Ubl conjugation</keyword>
<keyword evidence="4" id="KW-1017">Isopeptide bond</keyword>
<evidence type="ECO:0000256" key="5">
    <source>
        <dbReference type="ARBA" id="ARBA00022553"/>
    </source>
</evidence>
<keyword evidence="10" id="KW-0007">Acetylation</keyword>
<keyword evidence="9 14" id="KW-0694">RNA-binding</keyword>
<organism evidence="17 18">
    <name type="scientific">Erpetoichthys calabaricus</name>
    <name type="common">Rope fish</name>
    <name type="synonym">Calamoichthys calabaricus</name>
    <dbReference type="NCBI Taxonomy" id="27687"/>
    <lineage>
        <taxon>Eukaryota</taxon>
        <taxon>Metazoa</taxon>
        <taxon>Chordata</taxon>
        <taxon>Craniata</taxon>
        <taxon>Vertebrata</taxon>
        <taxon>Euteleostomi</taxon>
        <taxon>Actinopterygii</taxon>
        <taxon>Polypteriformes</taxon>
        <taxon>Polypteridae</taxon>
        <taxon>Erpetoichthys</taxon>
    </lineage>
</organism>
<reference evidence="17" key="3">
    <citation type="submission" date="2025-09" db="UniProtKB">
        <authorList>
            <consortium name="Ensembl"/>
        </authorList>
    </citation>
    <scope>IDENTIFICATION</scope>
</reference>
<dbReference type="SUPFAM" id="SSF54928">
    <property type="entry name" value="RNA-binding domain, RBD"/>
    <property type="match status" value="4"/>
</dbReference>
<dbReference type="FunFam" id="3.30.70.330:FF:000032">
    <property type="entry name" value="Polypyrimidine tract-binding protein 2 isoform 1"/>
    <property type="match status" value="1"/>
</dbReference>
<accession>A0A8C4T1V3</accession>
<dbReference type="Pfam" id="PF11835">
    <property type="entry name" value="RRM_8"/>
    <property type="match status" value="1"/>
</dbReference>
<keyword evidence="7" id="KW-0677">Repeat</keyword>
<evidence type="ECO:0000259" key="16">
    <source>
        <dbReference type="PROSITE" id="PS50102"/>
    </source>
</evidence>
<keyword evidence="6" id="KW-0507">mRNA processing</keyword>
<dbReference type="FunFam" id="3.30.70.330:FF:000162">
    <property type="entry name" value="polypyrimidine tract-binding protein 1 isoform X2"/>
    <property type="match status" value="1"/>
</dbReference>
<dbReference type="GeneTree" id="ENSGT01050000244924"/>
<evidence type="ECO:0000313" key="17">
    <source>
        <dbReference type="Ensembl" id="ENSECRP00000024575.1"/>
    </source>
</evidence>
<dbReference type="AlphaFoldDB" id="A0A8C4T1V3"/>
<dbReference type="InterPro" id="IPR021790">
    <property type="entry name" value="PTBP1-like_RRM2"/>
</dbReference>
<dbReference type="InterPro" id="IPR035979">
    <property type="entry name" value="RBD_domain_sf"/>
</dbReference>
<dbReference type="PANTHER" id="PTHR15592">
    <property type="entry name" value="MATRIN 3/NUCLEAR PROTEIN 220-RELATED"/>
    <property type="match status" value="1"/>
</dbReference>
<dbReference type="CDD" id="cd12784">
    <property type="entry name" value="RRM2_ROD1"/>
    <property type="match status" value="1"/>
</dbReference>
<dbReference type="InterPro" id="IPR000504">
    <property type="entry name" value="RRM_dom"/>
</dbReference>
<dbReference type="FunFam" id="3.30.70.330:FF:000018">
    <property type="entry name" value="Polypyrimidine tract-binding protein 2 isoform 1"/>
    <property type="match status" value="1"/>
</dbReference>
<dbReference type="SMART" id="SM00360">
    <property type="entry name" value="RRM"/>
    <property type="match status" value="4"/>
</dbReference>
<dbReference type="InterPro" id="IPR006536">
    <property type="entry name" value="HnRNP-L/PTB"/>
</dbReference>
<keyword evidence="11" id="KW-0010">Activator</keyword>
<dbReference type="GO" id="GO:0008380">
    <property type="term" value="P:RNA splicing"/>
    <property type="evidence" value="ECO:0007669"/>
    <property type="project" value="UniProtKB-KW"/>
</dbReference>
<dbReference type="Ensembl" id="ENSECRT00000025110.1">
    <property type="protein sequence ID" value="ENSECRP00000024575.1"/>
    <property type="gene ID" value="ENSECRG00000016523.1"/>
</dbReference>
<dbReference type="Proteomes" id="UP000694620">
    <property type="component" value="Chromosome 7"/>
</dbReference>
<keyword evidence="5" id="KW-0597">Phosphoprotein</keyword>
<evidence type="ECO:0000256" key="13">
    <source>
        <dbReference type="ARBA" id="ARBA00023242"/>
    </source>
</evidence>
<evidence type="ECO:0000256" key="9">
    <source>
        <dbReference type="ARBA" id="ARBA00022884"/>
    </source>
</evidence>
<dbReference type="GO" id="GO:1903312">
    <property type="term" value="P:negative regulation of mRNA metabolic process"/>
    <property type="evidence" value="ECO:0007669"/>
    <property type="project" value="UniProtKB-ARBA"/>
</dbReference>
<dbReference type="GO" id="GO:0003723">
    <property type="term" value="F:RNA binding"/>
    <property type="evidence" value="ECO:0007669"/>
    <property type="project" value="UniProtKB-UniRule"/>
</dbReference>
<evidence type="ECO:0000256" key="1">
    <source>
        <dbReference type="ARBA" id="ARBA00004123"/>
    </source>
</evidence>
<evidence type="ECO:0000256" key="6">
    <source>
        <dbReference type="ARBA" id="ARBA00022664"/>
    </source>
</evidence>
<keyword evidence="12" id="KW-0508">mRNA splicing</keyword>
<feature type="domain" description="RRM" evidence="16">
    <location>
        <begin position="443"/>
        <end position="518"/>
    </location>
</feature>
<gene>
    <name evidence="17" type="primary">PTBP3</name>
    <name evidence="17" type="synonym">ptbp3</name>
</gene>
<feature type="domain" description="RRM" evidence="16">
    <location>
        <begin position="151"/>
        <end position="227"/>
    </location>
</feature>
<evidence type="ECO:0000256" key="12">
    <source>
        <dbReference type="ARBA" id="ARBA00023187"/>
    </source>
</evidence>
<dbReference type="NCBIfam" id="TIGR01649">
    <property type="entry name" value="hnRNP-L_PTB"/>
    <property type="match status" value="1"/>
</dbReference>
<keyword evidence="18" id="KW-1185">Reference proteome</keyword>
<evidence type="ECO:0000256" key="4">
    <source>
        <dbReference type="ARBA" id="ARBA00022499"/>
    </source>
</evidence>
<dbReference type="FunFam" id="3.30.70.330:FF:000036">
    <property type="entry name" value="polypyrimidine tract-binding protein 1 isoform X2"/>
    <property type="match status" value="1"/>
</dbReference>
<dbReference type="Gene3D" id="3.30.70.330">
    <property type="match status" value="4"/>
</dbReference>
<evidence type="ECO:0000256" key="15">
    <source>
        <dbReference type="SAM" id="MobiDB-lite"/>
    </source>
</evidence>
<dbReference type="InterPro" id="IPR055204">
    <property type="entry name" value="HNRNPL_RRM"/>
</dbReference>